<accession>A0A8J5XRS8</accession>
<evidence type="ECO:0000256" key="3">
    <source>
        <dbReference type="ARBA" id="ARBA00012362"/>
    </source>
</evidence>
<reference evidence="10" key="1">
    <citation type="submission" date="2021-05" db="EMBL/GenBank/DDBJ databases">
        <title>The genome of the haptophyte Pavlova lutheri (Diacronema luteri, Pavlovales) - a model for lipid biosynthesis in eukaryotic algae.</title>
        <authorList>
            <person name="Hulatt C.J."/>
            <person name="Posewitz M.C."/>
        </authorList>
    </citation>
    <scope>NUCLEOTIDE SEQUENCE</scope>
    <source>
        <strain evidence="10">NIVA-4/92</strain>
    </source>
</reference>
<comment type="pathway">
    <text evidence="2">Amino-acid biosynthesis; L-tryptophan biosynthesis; L-tryptophan from chorismate: step 4/5.</text>
</comment>
<protein>
    <recommendedName>
        <fullName evidence="3">indole-3-glycerol-phosphate synthase</fullName>
        <ecNumber evidence="3">4.1.1.48</ecNumber>
    </recommendedName>
</protein>
<dbReference type="PANTHER" id="PTHR22854">
    <property type="entry name" value="TRYPTOPHAN BIOSYNTHESIS PROTEIN"/>
    <property type="match status" value="1"/>
</dbReference>
<proteinExistence type="predicted"/>
<dbReference type="OrthoDB" id="524799at2759"/>
<comment type="caution">
    <text evidence="10">The sequence shown here is derived from an EMBL/GenBank/DDBJ whole genome shotgun (WGS) entry which is preliminary data.</text>
</comment>
<keyword evidence="5" id="KW-0210">Decarboxylase</keyword>
<dbReference type="InterPro" id="IPR011060">
    <property type="entry name" value="RibuloseP-bd_barrel"/>
</dbReference>
<evidence type="ECO:0000256" key="6">
    <source>
        <dbReference type="ARBA" id="ARBA00022822"/>
    </source>
</evidence>
<dbReference type="EMBL" id="JAGTXO010000001">
    <property type="protein sequence ID" value="KAG8470533.1"/>
    <property type="molecule type" value="Genomic_DNA"/>
</dbReference>
<feature type="domain" description="Indole-3-glycerol phosphate synthase" evidence="9">
    <location>
        <begin position="76"/>
        <end position="321"/>
    </location>
</feature>
<sequence>MRVGSRVRILALLPPASSAVDEPLGGRLLPVEDDAPSAEQHQPEGALAQIQAEKLDEVGAIMRLPEARDDGPLSMRLGYMAPETICSFSDAIRASSSQGRLGVAVDLKRSTVDASGVVMELRDPSSDLNAEASYLLSIGVDALIVSCGATRYGSSLSDLDMLAQVLRGQPTPGARPIAPPLLAKDFVVHPIQIAQMLEAGASAVLLVCGLVGPDLEQLLNSCTLMGVEALVEVHTPDEVLFAVECGATAILVNRRCRATGAFDAARPIQLGALIPGHVLSLATGGYCTHADGQTIDCRELEALLEAGYDGVIVGRALNSQAGPGESARRAQLVLAEIKRHQLEQRAVSWGSNLIL</sequence>
<evidence type="ECO:0000259" key="9">
    <source>
        <dbReference type="Pfam" id="PF00218"/>
    </source>
</evidence>
<dbReference type="Gene3D" id="3.20.20.70">
    <property type="entry name" value="Aldolase class I"/>
    <property type="match status" value="1"/>
</dbReference>
<dbReference type="GO" id="GO:0004425">
    <property type="term" value="F:indole-3-glycerol-phosphate synthase activity"/>
    <property type="evidence" value="ECO:0007669"/>
    <property type="project" value="UniProtKB-EC"/>
</dbReference>
<evidence type="ECO:0000256" key="4">
    <source>
        <dbReference type="ARBA" id="ARBA00022605"/>
    </source>
</evidence>
<keyword evidence="6" id="KW-0822">Tryptophan biosynthesis</keyword>
<keyword evidence="7" id="KW-0057">Aromatic amino acid biosynthesis</keyword>
<keyword evidence="4" id="KW-0028">Amino-acid biosynthesis</keyword>
<dbReference type="GO" id="GO:0000162">
    <property type="term" value="P:L-tryptophan biosynthetic process"/>
    <property type="evidence" value="ECO:0007669"/>
    <property type="project" value="UniProtKB-UniPathway"/>
</dbReference>
<organism evidence="10 11">
    <name type="scientific">Diacronema lutheri</name>
    <name type="common">Unicellular marine alga</name>
    <name type="synonym">Monochrysis lutheri</name>
    <dbReference type="NCBI Taxonomy" id="2081491"/>
    <lineage>
        <taxon>Eukaryota</taxon>
        <taxon>Haptista</taxon>
        <taxon>Haptophyta</taxon>
        <taxon>Pavlovophyceae</taxon>
        <taxon>Pavlovales</taxon>
        <taxon>Pavlovaceae</taxon>
        <taxon>Diacronema</taxon>
    </lineage>
</organism>
<dbReference type="Pfam" id="PF00218">
    <property type="entry name" value="IGPS"/>
    <property type="match status" value="1"/>
</dbReference>
<dbReference type="EC" id="4.1.1.48" evidence="3"/>
<keyword evidence="11" id="KW-1185">Reference proteome</keyword>
<evidence type="ECO:0000256" key="5">
    <source>
        <dbReference type="ARBA" id="ARBA00022793"/>
    </source>
</evidence>
<evidence type="ECO:0000256" key="2">
    <source>
        <dbReference type="ARBA" id="ARBA00004696"/>
    </source>
</evidence>
<evidence type="ECO:0000256" key="8">
    <source>
        <dbReference type="ARBA" id="ARBA00023239"/>
    </source>
</evidence>
<name>A0A8J5XRS8_DIALT</name>
<dbReference type="Proteomes" id="UP000751190">
    <property type="component" value="Unassembled WGS sequence"/>
</dbReference>
<dbReference type="InterPro" id="IPR045186">
    <property type="entry name" value="Indole-3-glycerol_P_synth"/>
</dbReference>
<evidence type="ECO:0000313" key="10">
    <source>
        <dbReference type="EMBL" id="KAG8470533.1"/>
    </source>
</evidence>
<dbReference type="InterPro" id="IPR013785">
    <property type="entry name" value="Aldolase_TIM"/>
</dbReference>
<comment type="catalytic activity">
    <reaction evidence="1">
        <text>1-(2-carboxyphenylamino)-1-deoxy-D-ribulose 5-phosphate + H(+) = (1S,2R)-1-C-(indol-3-yl)glycerol 3-phosphate + CO2 + H2O</text>
        <dbReference type="Rhea" id="RHEA:23476"/>
        <dbReference type="ChEBI" id="CHEBI:15377"/>
        <dbReference type="ChEBI" id="CHEBI:15378"/>
        <dbReference type="ChEBI" id="CHEBI:16526"/>
        <dbReference type="ChEBI" id="CHEBI:58613"/>
        <dbReference type="ChEBI" id="CHEBI:58866"/>
        <dbReference type="EC" id="4.1.1.48"/>
    </reaction>
</comment>
<dbReference type="PANTHER" id="PTHR22854:SF2">
    <property type="entry name" value="INDOLE-3-GLYCEROL-PHOSPHATE SYNTHASE"/>
    <property type="match status" value="1"/>
</dbReference>
<dbReference type="AlphaFoldDB" id="A0A8J5XRS8"/>
<dbReference type="OMA" id="METIVEC"/>
<gene>
    <name evidence="10" type="ORF">KFE25_008954</name>
</gene>
<dbReference type="UniPathway" id="UPA00035">
    <property type="reaction ID" value="UER00043"/>
</dbReference>
<dbReference type="InterPro" id="IPR013798">
    <property type="entry name" value="Indole-3-glycerol_P_synth_dom"/>
</dbReference>
<keyword evidence="8" id="KW-0456">Lyase</keyword>
<evidence type="ECO:0000256" key="1">
    <source>
        <dbReference type="ARBA" id="ARBA00001633"/>
    </source>
</evidence>
<dbReference type="GO" id="GO:0004640">
    <property type="term" value="F:phosphoribosylanthranilate isomerase activity"/>
    <property type="evidence" value="ECO:0007669"/>
    <property type="project" value="TreeGrafter"/>
</dbReference>
<evidence type="ECO:0000256" key="7">
    <source>
        <dbReference type="ARBA" id="ARBA00023141"/>
    </source>
</evidence>
<dbReference type="SUPFAM" id="SSF51366">
    <property type="entry name" value="Ribulose-phoshate binding barrel"/>
    <property type="match status" value="1"/>
</dbReference>
<evidence type="ECO:0000313" key="11">
    <source>
        <dbReference type="Proteomes" id="UP000751190"/>
    </source>
</evidence>